<keyword evidence="1" id="KW-0472">Membrane</keyword>
<keyword evidence="1" id="KW-0812">Transmembrane</keyword>
<geneLocation type="plasmid" evidence="2">
    <name>pKP37-BE</name>
</geneLocation>
<dbReference type="Proteomes" id="UP001179946">
    <property type="component" value="Plasmid unnamed5"/>
</dbReference>
<gene>
    <name evidence="3" type="ORF">QDW62_28205</name>
</gene>
<proteinExistence type="predicted"/>
<feature type="transmembrane region" description="Helical" evidence="1">
    <location>
        <begin position="74"/>
        <end position="97"/>
    </location>
</feature>
<dbReference type="EMBL" id="LT598652">
    <property type="protein sequence ID" value="SBV31107.1"/>
    <property type="molecule type" value="Genomic_DNA"/>
</dbReference>
<reference evidence="2" key="1">
    <citation type="journal article" date="2016" name="Eurosurveillance">
        <title>Identification of a novel plasmid-mediated colistin-resistance gene, mcr-2, in Escherichia coli, Belgium, June 2016.</title>
        <authorList>
            <person name="Xavier B.B."/>
            <person name="Lammens C."/>
            <person name="Ruhal R."/>
            <person name="Kumar-Singh S."/>
            <person name="Butaye P."/>
            <person name="Goossens H."/>
            <person name="Malhotra-Kumar S."/>
        </authorList>
    </citation>
    <scope>NUCLEOTIDE SEQUENCE</scope>
    <source>
        <strain evidence="2">KP37</strain>
        <plasmid evidence="2">pKP37-BE</plasmid>
    </source>
</reference>
<geneLocation type="plasmid" evidence="3 4">
    <name>unnamed5</name>
</geneLocation>
<evidence type="ECO:0000313" key="2">
    <source>
        <dbReference type="EMBL" id="SBV31107.1"/>
    </source>
</evidence>
<keyword evidence="1" id="KW-1133">Transmembrane helix</keyword>
<organism evidence="2">
    <name type="scientific">Escherichia coli</name>
    <dbReference type="NCBI Taxonomy" id="562"/>
    <lineage>
        <taxon>Bacteria</taxon>
        <taxon>Pseudomonadati</taxon>
        <taxon>Pseudomonadota</taxon>
        <taxon>Gammaproteobacteria</taxon>
        <taxon>Enterobacterales</taxon>
        <taxon>Enterobacteriaceae</taxon>
        <taxon>Escherichia</taxon>
    </lineage>
</organism>
<name>A0A1C3NEU8_ECOLX</name>
<evidence type="ECO:0000256" key="1">
    <source>
        <dbReference type="SAM" id="Phobius"/>
    </source>
</evidence>
<reference evidence="2" key="2">
    <citation type="submission" date="2016-06" db="EMBL/GenBank/DDBJ databases">
        <authorList>
            <person name="Kjaerup R.B."/>
            <person name="Dalgaard T.S."/>
            <person name="Juul-Madsen H.R."/>
        </authorList>
    </citation>
    <scope>NUCLEOTIDE SEQUENCE</scope>
    <source>
        <strain evidence="2">KP37</strain>
        <plasmid evidence="2">pKP37-BE</plasmid>
    </source>
</reference>
<reference evidence="3" key="3">
    <citation type="journal article" date="2023" name="Front. Microbiol.">
        <title>Virotyping and genetic antimicrobial susceptibility testing of porcine ETEC/STEC strains and associated plasmid types.</title>
        <authorList>
            <person name="Vereecke N."/>
            <person name="Van Hoorde S."/>
            <person name="Sperling D."/>
            <person name="Theuns S."/>
            <person name="Devriendt B."/>
            <person name="Cox E."/>
        </authorList>
    </citation>
    <scope>NUCLEOTIDE SEQUENCE</scope>
    <source>
        <strain evidence="3">ETEC4085</strain>
        <plasmid evidence="3 4">unnamed5</plasmid>
    </source>
</reference>
<evidence type="ECO:0000313" key="3">
    <source>
        <dbReference type="EMBL" id="WHI04998.1"/>
    </source>
</evidence>
<dbReference type="RefSeq" id="WP_277382662.1">
    <property type="nucleotide sequence ID" value="NZ_CP122639.1"/>
</dbReference>
<protein>
    <submittedName>
        <fullName evidence="2">Uncharacterized protein</fullName>
    </submittedName>
</protein>
<dbReference type="EMBL" id="CP122639">
    <property type="protein sequence ID" value="WHI04998.1"/>
    <property type="molecule type" value="Genomic_DNA"/>
</dbReference>
<dbReference type="AlphaFoldDB" id="A0A1C3NEU8"/>
<sequence>MAQGGFCNLFCNVFLGMYQMANQRRWIECAMALMLAGVATIWLEHSVIDLMIANWFYLGDGRWVVDKSAVMPDLIFYTGIKRVLILLELYLLIACIYR</sequence>
<feature type="transmembrane region" description="Helical" evidence="1">
    <location>
        <begin position="26"/>
        <end position="43"/>
    </location>
</feature>
<accession>A0A1C3NEU8</accession>
<keyword evidence="2" id="KW-0614">Plasmid</keyword>
<evidence type="ECO:0000313" key="4">
    <source>
        <dbReference type="Proteomes" id="UP001179946"/>
    </source>
</evidence>